<dbReference type="Proteomes" id="UP000616608">
    <property type="component" value="Unassembled WGS sequence"/>
</dbReference>
<evidence type="ECO:0000256" key="6">
    <source>
        <dbReference type="PROSITE-ProRule" id="PRU00169"/>
    </source>
</evidence>
<dbReference type="InterPro" id="IPR011006">
    <property type="entry name" value="CheY-like_superfamily"/>
</dbReference>
<evidence type="ECO:0000313" key="9">
    <source>
        <dbReference type="Proteomes" id="UP000616608"/>
    </source>
</evidence>
<dbReference type="PROSITE" id="PS50110">
    <property type="entry name" value="RESPONSE_REGULATORY"/>
    <property type="match status" value="1"/>
</dbReference>
<keyword evidence="9" id="KW-1185">Reference proteome</keyword>
<reference evidence="8" key="2">
    <citation type="submission" date="2020-09" db="EMBL/GenBank/DDBJ databases">
        <authorList>
            <person name="Sun Q."/>
            <person name="Zhou Y."/>
        </authorList>
    </citation>
    <scope>NUCLEOTIDE SEQUENCE</scope>
    <source>
        <strain evidence="8">CGMCC 1.15760</strain>
    </source>
</reference>
<evidence type="ECO:0000313" key="8">
    <source>
        <dbReference type="EMBL" id="GGG12932.1"/>
    </source>
</evidence>
<sequence>MRAIIIDDEPIAIQMFERLIADITQLDLVASTTNATQALPLITTHLPDVVFLDIDLGIASGLEIADRINEHFPHIKIVFITAFSDYAVQAFELNAIDYLLKPVQQKRIVQMMIKLSQASTKQAATQQTIHIKTLYQGRMLDQDGSTIKVRTEKVEELFYYLWYHRSEAITRELILDALWTDLAQDKAVNLMHSTLYQLRKTLHQLGYDNAITLKSKQYVLNVDVTSDYNELIHLLVQPTLTEKDVIRLLDLYRGDFFEVQNYHWAHFEREKLREDITTSLLHYVTTETCTDNVMIAILALVKKLELYDEEWVLAIMAYFATHHKQTKLIHFYNEVKSHWQNELGLDLPKAIQNKYVDYII</sequence>
<dbReference type="RefSeq" id="WP_188613342.1">
    <property type="nucleotide sequence ID" value="NZ_BMJT01000001.1"/>
</dbReference>
<dbReference type="SUPFAM" id="SSF52172">
    <property type="entry name" value="CheY-like"/>
    <property type="match status" value="1"/>
</dbReference>
<dbReference type="Gene3D" id="3.40.50.2300">
    <property type="match status" value="1"/>
</dbReference>
<name>A0A917FXX8_9BACI</name>
<keyword evidence="6" id="KW-0597">Phosphoprotein</keyword>
<keyword evidence="5" id="KW-0804">Transcription</keyword>
<gene>
    <name evidence="8" type="ORF">GCM10007425_04060</name>
</gene>
<dbReference type="GO" id="GO:0005737">
    <property type="term" value="C:cytoplasm"/>
    <property type="evidence" value="ECO:0007669"/>
    <property type="project" value="UniProtKB-SubCell"/>
</dbReference>
<dbReference type="InterPro" id="IPR036388">
    <property type="entry name" value="WH-like_DNA-bd_sf"/>
</dbReference>
<organism evidence="8 9">
    <name type="scientific">Lysinibacillus alkalisoli</name>
    <dbReference type="NCBI Taxonomy" id="1911548"/>
    <lineage>
        <taxon>Bacteria</taxon>
        <taxon>Bacillati</taxon>
        <taxon>Bacillota</taxon>
        <taxon>Bacilli</taxon>
        <taxon>Bacillales</taxon>
        <taxon>Bacillaceae</taxon>
        <taxon>Lysinibacillus</taxon>
    </lineage>
</organism>
<dbReference type="SUPFAM" id="SSF46894">
    <property type="entry name" value="C-terminal effector domain of the bipartite response regulators"/>
    <property type="match status" value="1"/>
</dbReference>
<dbReference type="InterPro" id="IPR051677">
    <property type="entry name" value="AfsR-DnrI-RedD_regulator"/>
</dbReference>
<comment type="caution">
    <text evidence="8">The sequence shown here is derived from an EMBL/GenBank/DDBJ whole genome shotgun (WGS) entry which is preliminary data.</text>
</comment>
<keyword evidence="4 8" id="KW-0238">DNA-binding</keyword>
<comment type="subcellular location">
    <subcellularLocation>
        <location evidence="1">Cytoplasm</location>
    </subcellularLocation>
</comment>
<dbReference type="InterPro" id="IPR005158">
    <property type="entry name" value="BTAD"/>
</dbReference>
<dbReference type="AlphaFoldDB" id="A0A917FXX8"/>
<dbReference type="Pfam" id="PF03704">
    <property type="entry name" value="BTAD"/>
    <property type="match status" value="1"/>
</dbReference>
<feature type="domain" description="Response regulatory" evidence="7">
    <location>
        <begin position="2"/>
        <end position="116"/>
    </location>
</feature>
<feature type="modified residue" description="4-aspartylphosphate" evidence="6">
    <location>
        <position position="53"/>
    </location>
</feature>
<dbReference type="Gene3D" id="1.10.10.10">
    <property type="entry name" value="Winged helix-like DNA-binding domain superfamily/Winged helix DNA-binding domain"/>
    <property type="match status" value="1"/>
</dbReference>
<dbReference type="EMBL" id="BMJT01000001">
    <property type="protein sequence ID" value="GGG12932.1"/>
    <property type="molecule type" value="Genomic_DNA"/>
</dbReference>
<dbReference type="PANTHER" id="PTHR35807">
    <property type="entry name" value="TRANSCRIPTIONAL REGULATOR REDD-RELATED"/>
    <property type="match status" value="1"/>
</dbReference>
<dbReference type="GO" id="GO:0003677">
    <property type="term" value="F:DNA binding"/>
    <property type="evidence" value="ECO:0007669"/>
    <property type="project" value="UniProtKB-KW"/>
</dbReference>
<accession>A0A917FXX8</accession>
<dbReference type="InterPro" id="IPR001789">
    <property type="entry name" value="Sig_transdc_resp-reg_receiver"/>
</dbReference>
<proteinExistence type="predicted"/>
<evidence type="ECO:0000256" key="2">
    <source>
        <dbReference type="ARBA" id="ARBA00023012"/>
    </source>
</evidence>
<protein>
    <submittedName>
        <fullName evidence="8">DNA-binding response regulator</fullName>
    </submittedName>
</protein>
<dbReference type="PANTHER" id="PTHR35807:SF2">
    <property type="entry name" value="TRANSCRIPTIONAL ACTIVATOR DOMAIN"/>
    <property type="match status" value="1"/>
</dbReference>
<dbReference type="GO" id="GO:0006355">
    <property type="term" value="P:regulation of DNA-templated transcription"/>
    <property type="evidence" value="ECO:0007669"/>
    <property type="project" value="InterPro"/>
</dbReference>
<dbReference type="Pfam" id="PF00072">
    <property type="entry name" value="Response_reg"/>
    <property type="match status" value="1"/>
</dbReference>
<dbReference type="SMART" id="SM00448">
    <property type="entry name" value="REC"/>
    <property type="match status" value="1"/>
</dbReference>
<dbReference type="GO" id="GO:0000160">
    <property type="term" value="P:phosphorelay signal transduction system"/>
    <property type="evidence" value="ECO:0007669"/>
    <property type="project" value="UniProtKB-KW"/>
</dbReference>
<keyword evidence="3" id="KW-0805">Transcription regulation</keyword>
<evidence type="ECO:0000256" key="4">
    <source>
        <dbReference type="ARBA" id="ARBA00023125"/>
    </source>
</evidence>
<dbReference type="InterPro" id="IPR016032">
    <property type="entry name" value="Sig_transdc_resp-reg_C-effctor"/>
</dbReference>
<evidence type="ECO:0000256" key="5">
    <source>
        <dbReference type="ARBA" id="ARBA00023163"/>
    </source>
</evidence>
<reference evidence="8" key="1">
    <citation type="journal article" date="2014" name="Int. J. Syst. Evol. Microbiol.">
        <title>Complete genome sequence of Corynebacterium casei LMG S-19264T (=DSM 44701T), isolated from a smear-ripened cheese.</title>
        <authorList>
            <consortium name="US DOE Joint Genome Institute (JGI-PGF)"/>
            <person name="Walter F."/>
            <person name="Albersmeier A."/>
            <person name="Kalinowski J."/>
            <person name="Ruckert C."/>
        </authorList>
    </citation>
    <scope>NUCLEOTIDE SEQUENCE</scope>
    <source>
        <strain evidence="8">CGMCC 1.15760</strain>
    </source>
</reference>
<evidence type="ECO:0000259" key="7">
    <source>
        <dbReference type="PROSITE" id="PS50110"/>
    </source>
</evidence>
<evidence type="ECO:0000256" key="3">
    <source>
        <dbReference type="ARBA" id="ARBA00023015"/>
    </source>
</evidence>
<evidence type="ECO:0000256" key="1">
    <source>
        <dbReference type="ARBA" id="ARBA00004496"/>
    </source>
</evidence>
<keyword evidence="2" id="KW-0902">Two-component regulatory system</keyword>